<evidence type="ECO:0000313" key="2">
    <source>
        <dbReference type="EMBL" id="OCB90020.1"/>
    </source>
</evidence>
<reference evidence="2" key="1">
    <citation type="submission" date="2016-06" db="EMBL/GenBank/DDBJ databases">
        <title>Draft Genome sequence of the fungus Inonotus baumii.</title>
        <authorList>
            <person name="Zhu H."/>
            <person name="Lin W."/>
        </authorList>
    </citation>
    <scope>NUCLEOTIDE SEQUENCE</scope>
    <source>
        <strain evidence="2">821</strain>
    </source>
</reference>
<dbReference type="OrthoDB" id="3006363at2759"/>
<dbReference type="EMBL" id="LNZH02000143">
    <property type="protein sequence ID" value="OCB90020.1"/>
    <property type="molecule type" value="Genomic_DNA"/>
</dbReference>
<dbReference type="Proteomes" id="UP000757232">
    <property type="component" value="Unassembled WGS sequence"/>
</dbReference>
<accession>A0A9Q5I210</accession>
<organism evidence="2 3">
    <name type="scientific">Sanghuangporus baumii</name>
    <name type="common">Phellinus baumii</name>
    <dbReference type="NCBI Taxonomy" id="108892"/>
    <lineage>
        <taxon>Eukaryota</taxon>
        <taxon>Fungi</taxon>
        <taxon>Dikarya</taxon>
        <taxon>Basidiomycota</taxon>
        <taxon>Agaricomycotina</taxon>
        <taxon>Agaricomycetes</taxon>
        <taxon>Hymenochaetales</taxon>
        <taxon>Hymenochaetaceae</taxon>
        <taxon>Sanghuangporus</taxon>
    </lineage>
</organism>
<protein>
    <submittedName>
        <fullName evidence="2">Uncharacterized protein</fullName>
    </submittedName>
</protein>
<proteinExistence type="predicted"/>
<evidence type="ECO:0000313" key="3">
    <source>
        <dbReference type="Proteomes" id="UP000757232"/>
    </source>
</evidence>
<feature type="region of interest" description="Disordered" evidence="1">
    <location>
        <begin position="270"/>
        <end position="312"/>
    </location>
</feature>
<comment type="caution">
    <text evidence="2">The sequence shown here is derived from an EMBL/GenBank/DDBJ whole genome shotgun (WGS) entry which is preliminary data.</text>
</comment>
<dbReference type="Gene3D" id="2.60.120.260">
    <property type="entry name" value="Galactose-binding domain-like"/>
    <property type="match status" value="1"/>
</dbReference>
<feature type="region of interest" description="Disordered" evidence="1">
    <location>
        <begin position="1"/>
        <end position="20"/>
    </location>
</feature>
<sequence length="312" mass="34466">MGGNDNGSKGGGNSKGNRDSYFIHDDNGTIDYRSSWVMNTFTLPTSSKQQTSQNTADRDAGIFVSFIGSQIQVLGMIQPGEDVIRANYSIDGGDPTTRRVPGLSQDVPLYNQMLYASPILDDGYHNLTVQMVEIGNGRNYSFQMFNVLTAGNNKTENNQQMAANDDGEHHHHDRGSKTAAIVGEKILFALEPASFIDTDSKFTFAARRDALDDPRQSWVSVNLPPTVPDSAYVNNRPISDWSSYKQPSVIVQQWHPELSRFSPYTSTALSPMAFGERTPRPAPSRRAGPPSQIETLTSSRTPSPRLSENRKF</sequence>
<feature type="compositionally biased region" description="Gly residues" evidence="1">
    <location>
        <begin position="1"/>
        <end position="14"/>
    </location>
</feature>
<feature type="region of interest" description="Disordered" evidence="1">
    <location>
        <begin position="157"/>
        <end position="176"/>
    </location>
</feature>
<keyword evidence="3" id="KW-1185">Reference proteome</keyword>
<name>A0A9Q5I210_SANBA</name>
<dbReference type="AlphaFoldDB" id="A0A9Q5I210"/>
<evidence type="ECO:0000256" key="1">
    <source>
        <dbReference type="SAM" id="MobiDB-lite"/>
    </source>
</evidence>
<feature type="compositionally biased region" description="Polar residues" evidence="1">
    <location>
        <begin position="292"/>
        <end position="306"/>
    </location>
</feature>
<gene>
    <name evidence="2" type="ORF">A7U60_g2781</name>
</gene>